<comment type="caution">
    <text evidence="11">The sequence shown here is derived from an EMBL/GenBank/DDBJ whole genome shotgun (WGS) entry which is preliminary data.</text>
</comment>
<dbReference type="Gene3D" id="6.10.150.10">
    <property type="match status" value="1"/>
</dbReference>
<dbReference type="PANTHER" id="PTHR22793">
    <property type="entry name" value="MYOCARDIN-RELATED TRANSCRIPTION FACTOR-RELATED"/>
    <property type="match status" value="1"/>
</dbReference>
<feature type="region of interest" description="Disordered" evidence="9">
    <location>
        <begin position="968"/>
        <end position="1003"/>
    </location>
</feature>
<evidence type="ECO:0000256" key="1">
    <source>
        <dbReference type="ARBA" id="ARBA00004123"/>
    </source>
</evidence>
<dbReference type="SMART" id="SM00707">
    <property type="entry name" value="RPEL"/>
    <property type="match status" value="3"/>
</dbReference>
<feature type="repeat" description="RPEL" evidence="7">
    <location>
        <begin position="132"/>
        <end position="157"/>
    </location>
</feature>
<evidence type="ECO:0000256" key="2">
    <source>
        <dbReference type="ARBA" id="ARBA00022737"/>
    </source>
</evidence>
<keyword evidence="3" id="KW-0805">Transcription regulation</keyword>
<feature type="region of interest" description="Disordered" evidence="9">
    <location>
        <begin position="256"/>
        <end position="374"/>
    </location>
</feature>
<feature type="compositionally biased region" description="Polar residues" evidence="9">
    <location>
        <begin position="502"/>
        <end position="524"/>
    </location>
</feature>
<keyword evidence="2" id="KW-0677">Repeat</keyword>
<feature type="region of interest" description="Disordered" evidence="9">
    <location>
        <begin position="566"/>
        <end position="648"/>
    </location>
</feature>
<evidence type="ECO:0000256" key="3">
    <source>
        <dbReference type="ARBA" id="ARBA00023015"/>
    </source>
</evidence>
<dbReference type="PROSITE" id="PS51073">
    <property type="entry name" value="RPEL"/>
    <property type="match status" value="3"/>
</dbReference>
<dbReference type="GO" id="GO:0005634">
    <property type="term" value="C:nucleus"/>
    <property type="evidence" value="ECO:0007669"/>
    <property type="project" value="UniProtKB-SubCell"/>
</dbReference>
<keyword evidence="5" id="KW-0804">Transcription</keyword>
<feature type="region of interest" description="Disordered" evidence="9">
    <location>
        <begin position="765"/>
        <end position="808"/>
    </location>
</feature>
<evidence type="ECO:0000256" key="8">
    <source>
        <dbReference type="SAM" id="Coils"/>
    </source>
</evidence>
<dbReference type="FunFam" id="1.10.720.30:FF:000002">
    <property type="entry name" value="Myocardin related transcription factor A"/>
    <property type="match status" value="1"/>
</dbReference>
<evidence type="ECO:0000259" key="10">
    <source>
        <dbReference type="PROSITE" id="PS50800"/>
    </source>
</evidence>
<gene>
    <name evidence="11" type="ORF">P4O66_019045</name>
</gene>
<feature type="coiled-coil region" evidence="8">
    <location>
        <begin position="664"/>
        <end position="698"/>
    </location>
</feature>
<evidence type="ECO:0000256" key="7">
    <source>
        <dbReference type="PROSITE-ProRule" id="PRU00401"/>
    </source>
</evidence>
<dbReference type="InterPro" id="IPR036361">
    <property type="entry name" value="SAP_dom_sf"/>
</dbReference>
<dbReference type="GO" id="GO:0045944">
    <property type="term" value="P:positive regulation of transcription by RNA polymerase II"/>
    <property type="evidence" value="ECO:0007669"/>
    <property type="project" value="TreeGrafter"/>
</dbReference>
<dbReference type="InterPro" id="IPR043451">
    <property type="entry name" value="Myocardin-like"/>
</dbReference>
<dbReference type="SMART" id="SM00513">
    <property type="entry name" value="SAP"/>
    <property type="match status" value="1"/>
</dbReference>
<dbReference type="Pfam" id="PF02755">
    <property type="entry name" value="RPEL"/>
    <property type="match status" value="3"/>
</dbReference>
<feature type="region of interest" description="Disordered" evidence="9">
    <location>
        <begin position="502"/>
        <end position="539"/>
    </location>
</feature>
<evidence type="ECO:0000313" key="12">
    <source>
        <dbReference type="Proteomes" id="UP001239994"/>
    </source>
</evidence>
<keyword evidence="12" id="KW-1185">Reference proteome</keyword>
<feature type="region of interest" description="Disordered" evidence="9">
    <location>
        <begin position="411"/>
        <end position="450"/>
    </location>
</feature>
<feature type="compositionally biased region" description="Low complexity" evidence="9">
    <location>
        <begin position="772"/>
        <end position="808"/>
    </location>
</feature>
<feature type="domain" description="SAP" evidence="10">
    <location>
        <begin position="468"/>
        <end position="502"/>
    </location>
</feature>
<feature type="compositionally biased region" description="Low complexity" evidence="9">
    <location>
        <begin position="626"/>
        <end position="635"/>
    </location>
</feature>
<dbReference type="InterPro" id="IPR003034">
    <property type="entry name" value="SAP_dom"/>
</dbReference>
<feature type="compositionally biased region" description="Low complexity" evidence="9">
    <location>
        <begin position="525"/>
        <end position="539"/>
    </location>
</feature>
<keyword evidence="6" id="KW-0539">Nucleus</keyword>
<dbReference type="EMBL" id="JAROKS010000026">
    <property type="protein sequence ID" value="KAK1785696.1"/>
    <property type="molecule type" value="Genomic_DNA"/>
</dbReference>
<dbReference type="Gene3D" id="6.10.140.2040">
    <property type="match status" value="1"/>
</dbReference>
<dbReference type="GO" id="GO:0051145">
    <property type="term" value="P:smooth muscle cell differentiation"/>
    <property type="evidence" value="ECO:0007669"/>
    <property type="project" value="TreeGrafter"/>
</dbReference>
<feature type="repeat" description="RPEL" evidence="7">
    <location>
        <begin position="220"/>
        <end position="245"/>
    </location>
</feature>
<evidence type="ECO:0000256" key="5">
    <source>
        <dbReference type="ARBA" id="ARBA00023163"/>
    </source>
</evidence>
<dbReference type="PANTHER" id="PTHR22793:SF6">
    <property type="entry name" value="MYOCARDIN-RELATED TRANSCRIPTION FACTOR A"/>
    <property type="match status" value="1"/>
</dbReference>
<evidence type="ECO:0000256" key="9">
    <source>
        <dbReference type="SAM" id="MobiDB-lite"/>
    </source>
</evidence>
<feature type="compositionally biased region" description="Basic and acidic residues" evidence="9">
    <location>
        <begin position="341"/>
        <end position="353"/>
    </location>
</feature>
<feature type="compositionally biased region" description="Low complexity" evidence="9">
    <location>
        <begin position="575"/>
        <end position="594"/>
    </location>
</feature>
<name>A0AAD8YTK2_9TELE</name>
<feature type="repeat" description="RPEL" evidence="7">
    <location>
        <begin position="176"/>
        <end position="201"/>
    </location>
</feature>
<dbReference type="GO" id="GO:0003713">
    <property type="term" value="F:transcription coactivator activity"/>
    <property type="evidence" value="ECO:0007669"/>
    <property type="project" value="TreeGrafter"/>
</dbReference>
<evidence type="ECO:0000256" key="4">
    <source>
        <dbReference type="ARBA" id="ARBA00023054"/>
    </source>
</evidence>
<accession>A0AAD8YTK2</accession>
<feature type="compositionally biased region" description="Pro residues" evidence="9">
    <location>
        <begin position="300"/>
        <end position="309"/>
    </location>
</feature>
<reference evidence="11" key="1">
    <citation type="submission" date="2023-03" db="EMBL/GenBank/DDBJ databases">
        <title>Electrophorus voltai genome.</title>
        <authorList>
            <person name="Bian C."/>
        </authorList>
    </citation>
    <scope>NUCLEOTIDE SEQUENCE</scope>
    <source>
        <strain evidence="11">CB-2022</strain>
        <tissue evidence="11">Muscle</tissue>
    </source>
</reference>
<proteinExistence type="predicted"/>
<dbReference type="Proteomes" id="UP001239994">
    <property type="component" value="Unassembled WGS sequence"/>
</dbReference>
<protein>
    <recommendedName>
        <fullName evidence="10">SAP domain-containing protein</fullName>
    </recommendedName>
</protein>
<dbReference type="AlphaFoldDB" id="A0AAD8YTK2"/>
<sequence length="1144" mass="124031">MESLQEYGLTSTDAVSVAGASGPYPSSKSDAVTSDLQELSLQPTPSLLLPIQERRNEGESAIMSRLHGDYRLESEEAGRVSYVSLEACSLDTNRVYEFICGIISLGHSNEVSNCLRELEECDQCDTDAACPRVLQIKLQQRRTREELVSQGIMPPLKSPAAFHEQRRSLERARTEDYLKRKIRARPDRSELVRMHILEETSAEPSLQAKQLLLKRARLADDLNDKLAQRPGPMELIQKNILSVNCSLTQAMIEEANTSCDDESSDAFSPDHSISHHSPLGITLPTSSSDSLPSTSSPAQVSPPPPPPLPVTTAPAPGQNLINGMAAPQRHTSGQVKGGKAAPERSKKQRDSKPKVRKLKYHQYIPPDQKVGKEPPTMLDSTYSKLLHQQQLFLQLQIISQQQQHCNYQAILPAPPRPPADQQAPSTNGMTSVRSTPPSQPTSTSMNGPSRQPIAVALDANLPPVPSNLDELKVAELKHELKLRGLTVSGTKNDLIERLKNFQEQNGGNAPFSTTGSTSVPADSNTSTSQSTSQQPTQSLASTTVFNQSGNSGMVVAALPLVASLGGGGAQPATQSHFSGSSPSSPGSPTPSEHSLAGISPDDQSCNGDAFGDMVSSPLTQLSLQHSSPDPSFATPPSAPPAAWPLAESGPFHLARGGVDKDRMLREKDRRIAKLTRMLQEKQQQVEALRSQLQDQQAGGGACQPHPPITIKEEPQDIPMEEVEPEQQCVVEEQVQLQNQLNLHRQTQHRRKKMYSRLQNHMFSAQPETYSPQTSQQSSSQQTFQQSSSDQTSKQTFQQSSSLQTSQKSSSQQSSFEQVSQVFVKQQSGTLPSLSLDVLKSNSSRTLVMDSNGNHFLLMLTNNNTDNQANDNPPTNMANPITLQALKPEKHVSPNHMKARYALSNVQSFLAKVDPVSTNVLMDSSSNQRKNGRTQRVDNLFDTLVQNGEISENFRPTPDPALSCLCPHTPPLSPSSSPLQLSLPSPSITETPREPLMDGSSAHGELPNCSAGSGRLEDFLESTTGKPLLGVEPGGHVTLIDELHSQLLSTPSILDHPSSPMDTYDLGLPSSHTGLELAESALNSMDWLDLGLSGTELHFLLQFLPNICPADGAVFSLCCLLLESQEGFIIPLKMDGSSSSASPTP</sequence>
<feature type="compositionally biased region" description="Low complexity" evidence="9">
    <location>
        <begin position="282"/>
        <end position="299"/>
    </location>
</feature>
<evidence type="ECO:0000313" key="11">
    <source>
        <dbReference type="EMBL" id="KAK1785696.1"/>
    </source>
</evidence>
<comment type="subcellular location">
    <subcellularLocation>
        <location evidence="1">Nucleus</location>
    </subcellularLocation>
</comment>
<dbReference type="PROSITE" id="PS50800">
    <property type="entry name" value="SAP"/>
    <property type="match status" value="1"/>
</dbReference>
<feature type="compositionally biased region" description="Polar residues" evidence="9">
    <location>
        <begin position="616"/>
        <end position="625"/>
    </location>
</feature>
<dbReference type="InterPro" id="IPR004018">
    <property type="entry name" value="RPEL_repeat"/>
</dbReference>
<dbReference type="Gene3D" id="1.10.720.30">
    <property type="entry name" value="SAP domain"/>
    <property type="match status" value="1"/>
</dbReference>
<organism evidence="11 12">
    <name type="scientific">Electrophorus voltai</name>
    <dbReference type="NCBI Taxonomy" id="2609070"/>
    <lineage>
        <taxon>Eukaryota</taxon>
        <taxon>Metazoa</taxon>
        <taxon>Chordata</taxon>
        <taxon>Craniata</taxon>
        <taxon>Vertebrata</taxon>
        <taxon>Euteleostomi</taxon>
        <taxon>Actinopterygii</taxon>
        <taxon>Neopterygii</taxon>
        <taxon>Teleostei</taxon>
        <taxon>Ostariophysi</taxon>
        <taxon>Gymnotiformes</taxon>
        <taxon>Gymnotoidei</taxon>
        <taxon>Gymnotidae</taxon>
        <taxon>Electrophorus</taxon>
    </lineage>
</organism>
<dbReference type="SUPFAM" id="SSF68906">
    <property type="entry name" value="SAP domain"/>
    <property type="match status" value="1"/>
</dbReference>
<dbReference type="Pfam" id="PF02037">
    <property type="entry name" value="SAP"/>
    <property type="match status" value="1"/>
</dbReference>
<keyword evidence="4 8" id="KW-0175">Coiled coil</keyword>
<feature type="region of interest" description="Disordered" evidence="9">
    <location>
        <begin position="16"/>
        <end position="36"/>
    </location>
</feature>
<feature type="compositionally biased region" description="Low complexity" evidence="9">
    <location>
        <begin position="419"/>
        <end position="444"/>
    </location>
</feature>
<feature type="compositionally biased region" description="Polar residues" evidence="9">
    <location>
        <begin position="24"/>
        <end position="35"/>
    </location>
</feature>
<evidence type="ECO:0000256" key="6">
    <source>
        <dbReference type="ARBA" id="ARBA00023242"/>
    </source>
</evidence>
<feature type="compositionally biased region" description="Low complexity" evidence="9">
    <location>
        <begin position="973"/>
        <end position="986"/>
    </location>
</feature>